<dbReference type="Proteomes" id="UP001296104">
    <property type="component" value="Unassembled WGS sequence"/>
</dbReference>
<evidence type="ECO:0000256" key="1">
    <source>
        <dbReference type="SAM" id="MobiDB-lite"/>
    </source>
</evidence>
<protein>
    <submittedName>
        <fullName evidence="2">Uncharacterized protein</fullName>
    </submittedName>
</protein>
<reference evidence="2" key="1">
    <citation type="submission" date="2023-11" db="EMBL/GenBank/DDBJ databases">
        <authorList>
            <person name="Alioto T."/>
            <person name="Alioto T."/>
            <person name="Gomez Garrido J."/>
        </authorList>
    </citation>
    <scope>NUCLEOTIDE SEQUENCE</scope>
</reference>
<evidence type="ECO:0000313" key="2">
    <source>
        <dbReference type="EMBL" id="CAK4032695.1"/>
    </source>
</evidence>
<feature type="compositionally biased region" description="Basic and acidic residues" evidence="1">
    <location>
        <begin position="33"/>
        <end position="46"/>
    </location>
</feature>
<proteinExistence type="predicted"/>
<dbReference type="AlphaFoldDB" id="A0AAI9EE33"/>
<name>A0AAI9EE33_9PEZI</name>
<evidence type="ECO:0000313" key="3">
    <source>
        <dbReference type="Proteomes" id="UP001296104"/>
    </source>
</evidence>
<feature type="region of interest" description="Disordered" evidence="1">
    <location>
        <begin position="22"/>
        <end position="108"/>
    </location>
</feature>
<feature type="region of interest" description="Disordered" evidence="1">
    <location>
        <begin position="134"/>
        <end position="229"/>
    </location>
</feature>
<dbReference type="EMBL" id="CAVMBE010000068">
    <property type="protein sequence ID" value="CAK4032695.1"/>
    <property type="molecule type" value="Genomic_DNA"/>
</dbReference>
<comment type="caution">
    <text evidence="2">The sequence shown here is derived from an EMBL/GenBank/DDBJ whole genome shotgun (WGS) entry which is preliminary data.</text>
</comment>
<accession>A0AAI9EE33</accession>
<gene>
    <name evidence="2" type="ORF">LECACI_7A007853</name>
</gene>
<organism evidence="2 3">
    <name type="scientific">Lecanosticta acicola</name>
    <dbReference type="NCBI Taxonomy" id="111012"/>
    <lineage>
        <taxon>Eukaryota</taxon>
        <taxon>Fungi</taxon>
        <taxon>Dikarya</taxon>
        <taxon>Ascomycota</taxon>
        <taxon>Pezizomycotina</taxon>
        <taxon>Dothideomycetes</taxon>
        <taxon>Dothideomycetidae</taxon>
        <taxon>Mycosphaerellales</taxon>
        <taxon>Mycosphaerellaceae</taxon>
        <taxon>Lecanosticta</taxon>
    </lineage>
</organism>
<sequence>MASTTSGSAIGELRCVQRYVNSIGRPNGRVGPARRDQETQRQHIPDLVEEEEEEKSIDAEQGRDDDTGDADIGKVVEERVVQDKQGRDAKAPTENRISRRQRRHQVPAAASRNLDTVALDFARLSLIQHKEDPFKSASPIAPGTPTPRERFPLPADRGLILPPVEGRERSSTPILFHTGERTQASRRRVTEPPATPRHSGRLSHWFGNESRPEASPRKRITLQEALGIQ</sequence>
<feature type="compositionally biased region" description="Basic and acidic residues" evidence="1">
    <location>
        <begin position="56"/>
        <end position="97"/>
    </location>
</feature>
<keyword evidence="3" id="KW-1185">Reference proteome</keyword>